<gene>
    <name evidence="1" type="ORF">E0H50_04005</name>
</gene>
<dbReference type="OrthoDB" id="7945430at2"/>
<protein>
    <submittedName>
        <fullName evidence="1">GNAT family N-acetyltransferase</fullName>
    </submittedName>
</protein>
<evidence type="ECO:0000313" key="1">
    <source>
        <dbReference type="EMBL" id="TCC43618.1"/>
    </source>
</evidence>
<dbReference type="EMBL" id="SJKA01000001">
    <property type="protein sequence ID" value="TCC43618.1"/>
    <property type="molecule type" value="Genomic_DNA"/>
</dbReference>
<dbReference type="Proteomes" id="UP000292695">
    <property type="component" value="Unassembled WGS sequence"/>
</dbReference>
<proteinExistence type="predicted"/>
<keyword evidence="1" id="KW-0808">Transferase</keyword>
<dbReference type="AlphaFoldDB" id="A0A4R0JGC6"/>
<evidence type="ECO:0000313" key="2">
    <source>
        <dbReference type="Proteomes" id="UP000292695"/>
    </source>
</evidence>
<name>A0A4R0JGC6_9ACTN</name>
<dbReference type="InterPro" id="IPR016181">
    <property type="entry name" value="Acyl_CoA_acyltransferase"/>
</dbReference>
<comment type="caution">
    <text evidence="1">The sequence shown here is derived from an EMBL/GenBank/DDBJ whole genome shotgun (WGS) entry which is preliminary data.</text>
</comment>
<dbReference type="GO" id="GO:0016740">
    <property type="term" value="F:transferase activity"/>
    <property type="evidence" value="ECO:0007669"/>
    <property type="project" value="UniProtKB-KW"/>
</dbReference>
<dbReference type="SUPFAM" id="SSF55729">
    <property type="entry name" value="Acyl-CoA N-acyltransferases (Nat)"/>
    <property type="match status" value="1"/>
</dbReference>
<reference evidence="1 2" key="1">
    <citation type="submission" date="2019-02" db="EMBL/GenBank/DDBJ databases">
        <title>Kribbella capetownensis sp. nov. and Kribbella speibonae sp. nov., isolated from soil.</title>
        <authorList>
            <person name="Curtis S.M."/>
            <person name="Norton I."/>
            <person name="Everest G.J."/>
            <person name="Meyers P.R."/>
        </authorList>
    </citation>
    <scope>NUCLEOTIDE SEQUENCE [LARGE SCALE GENOMIC DNA]</scope>
    <source>
        <strain evidence="1 2">DSM 27082</strain>
    </source>
</reference>
<organism evidence="1 2">
    <name type="scientific">Kribbella sindirgiensis</name>
    <dbReference type="NCBI Taxonomy" id="1124744"/>
    <lineage>
        <taxon>Bacteria</taxon>
        <taxon>Bacillati</taxon>
        <taxon>Actinomycetota</taxon>
        <taxon>Actinomycetes</taxon>
        <taxon>Propionibacteriales</taxon>
        <taxon>Kribbellaceae</taxon>
        <taxon>Kribbella</taxon>
    </lineage>
</organism>
<keyword evidence="2" id="KW-1185">Reference proteome</keyword>
<sequence length="214" mass="22539">MTSLAAILRGVERGAFPPPDLGLTVVPAPSERGSCVVAFTGHIVIAADIDPAWVAQRVPDGDPFAPTSPRFLAALQEFTGRQVNTIDAMLLAPALTDPAPRDAALAGLTELVDPEHPRVEHALRYRDDVRVYGDPHRGLVVIGHGLAGRLECAIEVPPEARDHGNGRRLARTARALIGSDASVWAQITPGNAASMRTFLAAGFKPVGSEALLVG</sequence>
<dbReference type="Gene3D" id="3.40.630.30">
    <property type="match status" value="1"/>
</dbReference>
<dbReference type="RefSeq" id="WP_131284756.1">
    <property type="nucleotide sequence ID" value="NZ_SJKA01000001.1"/>
</dbReference>
<accession>A0A4R0JGC6</accession>